<keyword evidence="1" id="KW-0812">Transmembrane</keyword>
<evidence type="ECO:0000313" key="2">
    <source>
        <dbReference type="EMBL" id="MCL6728586.1"/>
    </source>
</evidence>
<keyword evidence="1" id="KW-1133">Transmembrane helix</keyword>
<organism evidence="2 3">
    <name type="scientific">Sphingomonas hankyongi</name>
    <dbReference type="NCBI Taxonomy" id="2908209"/>
    <lineage>
        <taxon>Bacteria</taxon>
        <taxon>Pseudomonadati</taxon>
        <taxon>Pseudomonadota</taxon>
        <taxon>Alphaproteobacteria</taxon>
        <taxon>Sphingomonadales</taxon>
        <taxon>Sphingomonadaceae</taxon>
        <taxon>Sphingomonas</taxon>
    </lineage>
</organism>
<proteinExistence type="predicted"/>
<evidence type="ECO:0008006" key="4">
    <source>
        <dbReference type="Google" id="ProtNLM"/>
    </source>
</evidence>
<keyword evidence="1" id="KW-0472">Membrane</keyword>
<dbReference type="Proteomes" id="UP001165342">
    <property type="component" value="Unassembled WGS sequence"/>
</dbReference>
<gene>
    <name evidence="2" type="ORF">LZ538_00760</name>
</gene>
<dbReference type="RefSeq" id="WP_249830094.1">
    <property type="nucleotide sequence ID" value="NZ_JAMGBE010000001.1"/>
</dbReference>
<feature type="transmembrane region" description="Helical" evidence="1">
    <location>
        <begin position="213"/>
        <end position="236"/>
    </location>
</feature>
<protein>
    <recommendedName>
        <fullName evidence="4">Glycosyltransferase RgtA/B/C/D-like domain-containing protein</fullName>
    </recommendedName>
</protein>
<dbReference type="EMBL" id="JAMGBE010000001">
    <property type="protein sequence ID" value="MCL6728586.1"/>
    <property type="molecule type" value="Genomic_DNA"/>
</dbReference>
<reference evidence="2" key="1">
    <citation type="submission" date="2022-05" db="EMBL/GenBank/DDBJ databases">
        <authorList>
            <person name="Jo J.-H."/>
            <person name="Im W.-T."/>
        </authorList>
    </citation>
    <scope>NUCLEOTIDE SEQUENCE</scope>
    <source>
        <strain evidence="2">SE220</strain>
    </source>
</reference>
<feature type="transmembrane region" description="Helical" evidence="1">
    <location>
        <begin position="257"/>
        <end position="275"/>
    </location>
</feature>
<name>A0ABT0RYY1_9SPHN</name>
<accession>A0ABT0RYY1</accession>
<evidence type="ECO:0000313" key="3">
    <source>
        <dbReference type="Proteomes" id="UP001165342"/>
    </source>
</evidence>
<feature type="transmembrane region" description="Helical" evidence="1">
    <location>
        <begin position="170"/>
        <end position="193"/>
    </location>
</feature>
<evidence type="ECO:0000256" key="1">
    <source>
        <dbReference type="SAM" id="Phobius"/>
    </source>
</evidence>
<feature type="transmembrane region" description="Helical" evidence="1">
    <location>
        <begin position="326"/>
        <end position="345"/>
    </location>
</feature>
<feature type="transmembrane region" description="Helical" evidence="1">
    <location>
        <begin position="87"/>
        <end position="110"/>
    </location>
</feature>
<sequence>MAKAAGSTDLRQSLPLLLGVLLIPAALGSSGTIFNDGDVSWHIATGQWILDHRAIPHTDPFSFTWAGRPWVPIEWLAEVLMAGAHRLAGYAGIAALATAALIALHATVYVNAARFVGPWRILGLIVLMDIVLIPMMLARPHLLAWALIAFWTWLMLRARDRQRAPPLAAALLMVVWANLHGSFVIGLVIAAAFGLEALVASPDRGAALRSWGLFGAACLAAIFVNANGLEGVLHPLRIANLEMLPLIDEWKPSSPKVTPFFFLAVTAALLLIWLHRPRLHPVRWALLGFLLVLAMLQTRHQAVLAIVSAMLLPTGLARPHERTAPAIPWFVTAAAAALVVVRAVLPITLPSNEANPWQLIAAVPMQLRSEPVLNGYAMGGPLILSGIRPYVDGRGDMYGDELVVGYKRITDGDAAALAQAVQRWNIRWAILPHRYVKLVALLDRSAGWRKVHEDKVGVVYARD</sequence>
<feature type="transmembrane region" description="Helical" evidence="1">
    <location>
        <begin position="117"/>
        <end position="136"/>
    </location>
</feature>
<comment type="caution">
    <text evidence="2">The sequence shown here is derived from an EMBL/GenBank/DDBJ whole genome shotgun (WGS) entry which is preliminary data.</text>
</comment>
<keyword evidence="3" id="KW-1185">Reference proteome</keyword>